<accession>A0A921H5N4</accession>
<dbReference type="Gene3D" id="2.60.120.260">
    <property type="entry name" value="Galactose-binding domain-like"/>
    <property type="match status" value="1"/>
</dbReference>
<dbReference type="Proteomes" id="UP000742098">
    <property type="component" value="Unassembled WGS sequence"/>
</dbReference>
<dbReference type="PROSITE" id="PS51257">
    <property type="entry name" value="PROKAR_LIPOPROTEIN"/>
    <property type="match status" value="1"/>
</dbReference>
<dbReference type="AlphaFoldDB" id="A0A921H5N4"/>
<evidence type="ECO:0000313" key="1">
    <source>
        <dbReference type="EMBL" id="HJF71789.1"/>
    </source>
</evidence>
<evidence type="ECO:0000313" key="2">
    <source>
        <dbReference type="Proteomes" id="UP000742098"/>
    </source>
</evidence>
<protein>
    <submittedName>
        <fullName evidence="1">Discoidin domain-containing protein</fullName>
    </submittedName>
</protein>
<proteinExistence type="predicted"/>
<dbReference type="SUPFAM" id="SSF49785">
    <property type="entry name" value="Galactose-binding domain-like"/>
    <property type="match status" value="1"/>
</dbReference>
<comment type="caution">
    <text evidence="1">The sequence shown here is derived from an EMBL/GenBank/DDBJ whole genome shotgun (WGS) entry which is preliminary data.</text>
</comment>
<dbReference type="InterPro" id="IPR008979">
    <property type="entry name" value="Galactose-bd-like_sf"/>
</dbReference>
<sequence length="537" mass="61800">MKKRKLIINLFAAAALLVGCSESLEDTYSDYAGDGKIRYVAKCSDLQSTAGWERLIINWVNGTDATVDKIKVVWSCEDRRDSILLPKDATSFELKELVDGTYRFDVSALNAAGRESLKETTYARPYTKNHEIMLAFTRGIVKAFSVKDKLIFFSDHWNDNIKELILHYTKTNGEPGTYEFNESNSNELTELSGVDFDKRIYVTREGKPVGCPDNIKFDDYVLSENKKDFQEKKVYTVGFVHAIERRYGYSRDTKEEAEKFEEFVNGVTELEFDHDIESFEDVLHCPNLKKLVFCKNRYADSFSEWEMSEVNRNKLLGDEDRTFLVLNVANKSNVLGLKIEWYGANSIIPYFSRKPYYMKCVDVSYVPEEVEVIKKEELKEYNGKRIICNPTDLYANVDFLLDNNSSSKWETTSVNDRMRTYELQMEFEEVTSIDGVKVTQSFFRLDEDSKTPAFMPKTITAQTSIDGVAWKDVTFLETNDLGCDSGETTLLRMVDHETKELCPREVRYIKFTLRDGVDQGGNCSISLGDLVPYRLKK</sequence>
<reference evidence="1" key="2">
    <citation type="submission" date="2021-09" db="EMBL/GenBank/DDBJ databases">
        <authorList>
            <person name="Gilroy R."/>
        </authorList>
    </citation>
    <scope>NUCLEOTIDE SEQUENCE</scope>
    <source>
        <strain evidence="1">6966</strain>
    </source>
</reference>
<organism evidence="1 2">
    <name type="scientific">Butyricimonas virosa</name>
    <dbReference type="NCBI Taxonomy" id="544645"/>
    <lineage>
        <taxon>Bacteria</taxon>
        <taxon>Pseudomonadati</taxon>
        <taxon>Bacteroidota</taxon>
        <taxon>Bacteroidia</taxon>
        <taxon>Bacteroidales</taxon>
        <taxon>Odoribacteraceae</taxon>
        <taxon>Butyricimonas</taxon>
    </lineage>
</organism>
<dbReference type="Pfam" id="PF16389">
    <property type="entry name" value="DUF4998"/>
    <property type="match status" value="1"/>
</dbReference>
<reference evidence="1" key="1">
    <citation type="journal article" date="2021" name="PeerJ">
        <title>Extensive microbial diversity within the chicken gut microbiome revealed by metagenomics and culture.</title>
        <authorList>
            <person name="Gilroy R."/>
            <person name="Ravi A."/>
            <person name="Getino M."/>
            <person name="Pursley I."/>
            <person name="Horton D.L."/>
            <person name="Alikhan N.F."/>
            <person name="Baker D."/>
            <person name="Gharbi K."/>
            <person name="Hall N."/>
            <person name="Watson M."/>
            <person name="Adriaenssens E.M."/>
            <person name="Foster-Nyarko E."/>
            <person name="Jarju S."/>
            <person name="Secka A."/>
            <person name="Antonio M."/>
            <person name="Oren A."/>
            <person name="Chaudhuri R.R."/>
            <person name="La Ragione R."/>
            <person name="Hildebrand F."/>
            <person name="Pallen M.J."/>
        </authorList>
    </citation>
    <scope>NUCLEOTIDE SEQUENCE</scope>
    <source>
        <strain evidence="1">6966</strain>
    </source>
</reference>
<gene>
    <name evidence="1" type="ORF">K8V05_13630</name>
</gene>
<dbReference type="EMBL" id="DYVS01000258">
    <property type="protein sequence ID" value="HJF71789.1"/>
    <property type="molecule type" value="Genomic_DNA"/>
</dbReference>
<name>A0A921H5N4_9BACT</name>